<evidence type="ECO:0000313" key="3">
    <source>
        <dbReference type="Proteomes" id="UP000005387"/>
    </source>
</evidence>
<evidence type="ECO:0000313" key="2">
    <source>
        <dbReference type="EMBL" id="EFM12124.1"/>
    </source>
</evidence>
<evidence type="ECO:0000259" key="1">
    <source>
        <dbReference type="PROSITE" id="PS51340"/>
    </source>
</evidence>
<dbReference type="Pfam" id="PF03473">
    <property type="entry name" value="MOSC"/>
    <property type="match status" value="1"/>
</dbReference>
<dbReference type="PANTHER" id="PTHR30212:SF4">
    <property type="entry name" value="MOSC DOMAIN-CONTAINING PROTEIN"/>
    <property type="match status" value="1"/>
</dbReference>
<dbReference type="InterPro" id="IPR052353">
    <property type="entry name" value="Benzoxazolinone_Detox_Enz"/>
</dbReference>
<dbReference type="Pfam" id="PF03475">
    <property type="entry name" value="YiiM_3-alpha"/>
    <property type="match status" value="1"/>
</dbReference>
<dbReference type="STRING" id="717606.PaecuDRAFT_0804"/>
<dbReference type="AlphaFoldDB" id="E0I582"/>
<dbReference type="Proteomes" id="UP000005387">
    <property type="component" value="Unassembled WGS sequence"/>
</dbReference>
<dbReference type="InterPro" id="IPR005163">
    <property type="entry name" value="Tri_helical_YiiM-like"/>
</dbReference>
<dbReference type="eggNOG" id="COG2258">
    <property type="taxonomic scope" value="Bacteria"/>
</dbReference>
<sequence length="224" mass="23992">MIALKATIAAINVGMPAELAHGGKFVQSGIVKRPVTGAVLATEHGLPGDGQADLVNHGGPDKAVCVYGTDHFPYWEQLLGHSLTYGAFGENISLSGWNESDWCIGDKIRFGGALMQVSQPRQPCFKLAALYDVPELADWVAKTGFTGFYLRVLEAGAFSAGDEAIIVERHSAAITIAEANRVMHIDKSDAAGMRRLLAVAELSDSWQNTLNKRLLKLEGGNETA</sequence>
<dbReference type="InterPro" id="IPR011037">
    <property type="entry name" value="Pyrv_Knase-like_insert_dom_sf"/>
</dbReference>
<dbReference type="RefSeq" id="WP_006036819.1">
    <property type="nucleotide sequence ID" value="NZ_AEDD01000002.1"/>
</dbReference>
<dbReference type="OrthoDB" id="9786134at2"/>
<dbReference type="PROSITE" id="PS51340">
    <property type="entry name" value="MOSC"/>
    <property type="match status" value="1"/>
</dbReference>
<dbReference type="InterPro" id="IPR005302">
    <property type="entry name" value="MoCF_Sase_C"/>
</dbReference>
<protein>
    <submittedName>
        <fullName evidence="2">MOSC domain containing protein</fullName>
    </submittedName>
</protein>
<name>E0I582_9BACL</name>
<dbReference type="GO" id="GO:0003824">
    <property type="term" value="F:catalytic activity"/>
    <property type="evidence" value="ECO:0007669"/>
    <property type="project" value="InterPro"/>
</dbReference>
<proteinExistence type="predicted"/>
<reference evidence="2 3" key="1">
    <citation type="submission" date="2010-07" db="EMBL/GenBank/DDBJ databases">
        <title>The draft genome of Paenibacillus curdlanolyticus YK9.</title>
        <authorList>
            <consortium name="US DOE Joint Genome Institute (JGI-PGF)"/>
            <person name="Lucas S."/>
            <person name="Copeland A."/>
            <person name="Lapidus A."/>
            <person name="Cheng J.-F."/>
            <person name="Bruce D."/>
            <person name="Goodwin L."/>
            <person name="Pitluck S."/>
            <person name="Land M.L."/>
            <person name="Hauser L."/>
            <person name="Chang Y.-J."/>
            <person name="Jeffries C."/>
            <person name="Anderson I.J."/>
            <person name="Johnson E."/>
            <person name="Loganathan U."/>
            <person name="Mulhopadhyay B."/>
            <person name="Kyrpides N."/>
            <person name="Woyke T.J."/>
        </authorList>
    </citation>
    <scope>NUCLEOTIDE SEQUENCE [LARGE SCALE GENOMIC DNA]</scope>
    <source>
        <strain evidence="2 3">YK9</strain>
    </source>
</reference>
<feature type="domain" description="MOSC" evidence="1">
    <location>
        <begin position="33"/>
        <end position="167"/>
    </location>
</feature>
<dbReference type="GO" id="GO:0030151">
    <property type="term" value="F:molybdenum ion binding"/>
    <property type="evidence" value="ECO:0007669"/>
    <property type="project" value="InterPro"/>
</dbReference>
<dbReference type="GO" id="GO:0030170">
    <property type="term" value="F:pyridoxal phosphate binding"/>
    <property type="evidence" value="ECO:0007669"/>
    <property type="project" value="InterPro"/>
</dbReference>
<organism evidence="2 3">
    <name type="scientific">Paenibacillus curdlanolyticus YK9</name>
    <dbReference type="NCBI Taxonomy" id="717606"/>
    <lineage>
        <taxon>Bacteria</taxon>
        <taxon>Bacillati</taxon>
        <taxon>Bacillota</taxon>
        <taxon>Bacilli</taxon>
        <taxon>Bacillales</taxon>
        <taxon>Paenibacillaceae</taxon>
        <taxon>Paenibacillus</taxon>
    </lineage>
</organism>
<dbReference type="EMBL" id="AEDD01000002">
    <property type="protein sequence ID" value="EFM12124.1"/>
    <property type="molecule type" value="Genomic_DNA"/>
</dbReference>
<dbReference type="SUPFAM" id="SSF50800">
    <property type="entry name" value="PK beta-barrel domain-like"/>
    <property type="match status" value="1"/>
</dbReference>
<gene>
    <name evidence="2" type="ORF">PaecuDRAFT_0804</name>
</gene>
<dbReference type="PANTHER" id="PTHR30212">
    <property type="entry name" value="PROTEIN YIIM"/>
    <property type="match status" value="1"/>
</dbReference>
<dbReference type="Gene3D" id="2.40.33.20">
    <property type="entry name" value="PK beta-barrel domain-like"/>
    <property type="match status" value="1"/>
</dbReference>
<keyword evidence="3" id="KW-1185">Reference proteome</keyword>
<accession>E0I582</accession>